<dbReference type="GO" id="GO:0005829">
    <property type="term" value="C:cytosol"/>
    <property type="evidence" value="ECO:0007669"/>
    <property type="project" value="TreeGrafter"/>
</dbReference>
<keyword evidence="5 13" id="KW-0378">Hydrolase</keyword>
<dbReference type="GO" id="GO:0043139">
    <property type="term" value="F:5'-3' DNA helicase activity"/>
    <property type="evidence" value="ECO:0007669"/>
    <property type="project" value="UniProtKB-EC"/>
</dbReference>
<evidence type="ECO:0000313" key="16">
    <source>
        <dbReference type="Proteomes" id="UP001139971"/>
    </source>
</evidence>
<dbReference type="RefSeq" id="WP_263543281.1">
    <property type="nucleotide sequence ID" value="NZ_JAOVZO020000003.1"/>
</dbReference>
<evidence type="ECO:0000256" key="11">
    <source>
        <dbReference type="ARBA" id="ARBA00048954"/>
    </source>
</evidence>
<dbReference type="InterPro" id="IPR007693">
    <property type="entry name" value="DNA_helicase_DnaB-like_N"/>
</dbReference>
<protein>
    <recommendedName>
        <fullName evidence="12 13">Replicative DNA helicase</fullName>
        <ecNumber evidence="12 13">5.6.2.3</ecNumber>
    </recommendedName>
</protein>
<dbReference type="EC" id="5.6.2.3" evidence="12 13"/>
<comment type="similarity">
    <text evidence="1 13">Belongs to the helicase family. DnaB subfamily.</text>
</comment>
<dbReference type="EMBL" id="JAOVZO020000003">
    <property type="protein sequence ID" value="MDC8012018.1"/>
    <property type="molecule type" value="Genomic_DNA"/>
</dbReference>
<evidence type="ECO:0000256" key="3">
    <source>
        <dbReference type="ARBA" id="ARBA00022705"/>
    </source>
</evidence>
<evidence type="ECO:0000256" key="2">
    <source>
        <dbReference type="ARBA" id="ARBA00022515"/>
    </source>
</evidence>
<comment type="function">
    <text evidence="10 13">The main replicative DNA helicase, it participates in initiation and elongation during chromosome replication. Travels ahead of the DNA replisome, separating dsDNA into templates for DNA synthesis. A processive ATP-dependent 5'-3' DNA helicase it has DNA-dependent ATPase activity.</text>
</comment>
<dbReference type="Gene3D" id="1.10.860.10">
    <property type="entry name" value="DNAb Helicase, Chain A"/>
    <property type="match status" value="1"/>
</dbReference>
<dbReference type="Pfam" id="PF03796">
    <property type="entry name" value="DnaB_C"/>
    <property type="match status" value="1"/>
</dbReference>
<evidence type="ECO:0000256" key="8">
    <source>
        <dbReference type="ARBA" id="ARBA00023125"/>
    </source>
</evidence>
<evidence type="ECO:0000256" key="9">
    <source>
        <dbReference type="ARBA" id="ARBA00023235"/>
    </source>
</evidence>
<sequence length="462" mass="51227">MSASAERKTTQRVDALRVPPHSIDAEQAVLGGLMLSPEAWDRVADRLNEDDFYRKDHRLIFRAITELSNKSLPCDAVTLGEWFESQGISELVGGTAYVLQLANTTPSAANITAYCDIVREKSVLRQLIDAGTEIVGDGFAPEGRSVQEILEAAEQRVFHIAEAGARGRQGFVSMRSAVKEAFQILHSRFENKGSVTGIPTGFTDLDEMTAGLQPSDLIIVAARPAMGKTAFSLNMAENAAMRTKKAVAVFSMEMSASQLAFRLISSVGRINQQHLRNGDIQEEEWPRVTSAITLLSEAKIFIDDTPALSPSELRARCRRLKREHDLGLIVIDYLQLMQVPGNRENRATEISEISRNLKALAKELHVPVIALSQLNRSLEQRADKRPVMADLRESGAIEQDADVIMFIYRDEYYNQDSPDKGLAEIIIGKQRSGPTGSVKLTFLGQYTKFENYASDNYLGSYE</sequence>
<dbReference type="InterPro" id="IPR027417">
    <property type="entry name" value="P-loop_NTPase"/>
</dbReference>
<keyword evidence="6 13" id="KW-0347">Helicase</keyword>
<proteinExistence type="inferred from homology"/>
<comment type="caution">
    <text evidence="15">The sequence shown here is derived from an EMBL/GenBank/DDBJ whole genome shotgun (WGS) entry which is preliminary data.</text>
</comment>
<dbReference type="Gene3D" id="3.40.50.300">
    <property type="entry name" value="P-loop containing nucleotide triphosphate hydrolases"/>
    <property type="match status" value="1"/>
</dbReference>
<dbReference type="InterPro" id="IPR016136">
    <property type="entry name" value="DNA_helicase_N/primase_C"/>
</dbReference>
<name>A0A9X3YJU1_9GAMM</name>
<evidence type="ECO:0000256" key="13">
    <source>
        <dbReference type="RuleBase" id="RU362085"/>
    </source>
</evidence>
<keyword evidence="9" id="KW-0413">Isomerase</keyword>
<dbReference type="Pfam" id="PF00772">
    <property type="entry name" value="DnaB"/>
    <property type="match status" value="1"/>
</dbReference>
<dbReference type="GO" id="GO:0042802">
    <property type="term" value="F:identical protein binding"/>
    <property type="evidence" value="ECO:0007669"/>
    <property type="project" value="UniProtKB-ARBA"/>
</dbReference>
<evidence type="ECO:0000259" key="14">
    <source>
        <dbReference type="PROSITE" id="PS51199"/>
    </source>
</evidence>
<keyword evidence="16" id="KW-1185">Reference proteome</keyword>
<dbReference type="GO" id="GO:0006269">
    <property type="term" value="P:DNA replication, synthesis of primer"/>
    <property type="evidence" value="ECO:0007669"/>
    <property type="project" value="UniProtKB-UniRule"/>
</dbReference>
<gene>
    <name evidence="15" type="ORF">OD750_005610</name>
</gene>
<dbReference type="FunFam" id="3.40.50.300:FF:000076">
    <property type="entry name" value="Replicative DNA helicase"/>
    <property type="match status" value="1"/>
</dbReference>
<dbReference type="AlphaFoldDB" id="A0A9X3YJU1"/>
<dbReference type="NCBIfam" id="NF006443">
    <property type="entry name" value="PRK08760.1"/>
    <property type="match status" value="1"/>
</dbReference>
<evidence type="ECO:0000256" key="12">
    <source>
        <dbReference type="NCBIfam" id="TIGR00665"/>
    </source>
</evidence>
<evidence type="ECO:0000256" key="1">
    <source>
        <dbReference type="ARBA" id="ARBA00008428"/>
    </source>
</evidence>
<dbReference type="NCBIfam" id="TIGR00665">
    <property type="entry name" value="DnaB"/>
    <property type="match status" value="1"/>
</dbReference>
<comment type="catalytic activity">
    <reaction evidence="11 13">
        <text>ATP + H2O = ADP + phosphate + H(+)</text>
        <dbReference type="Rhea" id="RHEA:13065"/>
        <dbReference type="ChEBI" id="CHEBI:15377"/>
        <dbReference type="ChEBI" id="CHEBI:15378"/>
        <dbReference type="ChEBI" id="CHEBI:30616"/>
        <dbReference type="ChEBI" id="CHEBI:43474"/>
        <dbReference type="ChEBI" id="CHEBI:456216"/>
        <dbReference type="EC" id="5.6.2.3"/>
    </reaction>
</comment>
<evidence type="ECO:0000256" key="10">
    <source>
        <dbReference type="ARBA" id="ARBA00044932"/>
    </source>
</evidence>
<reference evidence="15" key="1">
    <citation type="submission" date="2023-02" db="EMBL/GenBank/DDBJ databases">
        <title>Tahibacter soli sp. nov. isolated from soil.</title>
        <authorList>
            <person name="Baek J.H."/>
            <person name="Lee J.K."/>
            <person name="Choi D.G."/>
            <person name="Jeon C.O."/>
        </authorList>
    </citation>
    <scope>NUCLEOTIDE SEQUENCE</scope>
    <source>
        <strain evidence="15">BL</strain>
    </source>
</reference>
<dbReference type="Proteomes" id="UP001139971">
    <property type="component" value="Unassembled WGS sequence"/>
</dbReference>
<dbReference type="PANTHER" id="PTHR30153:SF2">
    <property type="entry name" value="REPLICATIVE DNA HELICASE"/>
    <property type="match status" value="1"/>
</dbReference>
<dbReference type="GO" id="GO:0016787">
    <property type="term" value="F:hydrolase activity"/>
    <property type="evidence" value="ECO:0007669"/>
    <property type="project" value="UniProtKB-KW"/>
</dbReference>
<organism evidence="15 16">
    <name type="scientific">Tahibacter soli</name>
    <dbReference type="NCBI Taxonomy" id="2983605"/>
    <lineage>
        <taxon>Bacteria</taxon>
        <taxon>Pseudomonadati</taxon>
        <taxon>Pseudomonadota</taxon>
        <taxon>Gammaproteobacteria</taxon>
        <taxon>Lysobacterales</taxon>
        <taxon>Rhodanobacteraceae</taxon>
        <taxon>Tahibacter</taxon>
    </lineage>
</organism>
<dbReference type="InterPro" id="IPR007694">
    <property type="entry name" value="DNA_helicase_DnaB-like_C"/>
</dbReference>
<dbReference type="CDD" id="cd00984">
    <property type="entry name" value="DnaB_C"/>
    <property type="match status" value="1"/>
</dbReference>
<dbReference type="SUPFAM" id="SSF52540">
    <property type="entry name" value="P-loop containing nucleoside triphosphate hydrolases"/>
    <property type="match status" value="1"/>
</dbReference>
<dbReference type="NCBIfam" id="NF004384">
    <property type="entry name" value="PRK05748.1"/>
    <property type="match status" value="1"/>
</dbReference>
<dbReference type="SUPFAM" id="SSF48024">
    <property type="entry name" value="N-terminal domain of DnaB helicase"/>
    <property type="match status" value="1"/>
</dbReference>
<evidence type="ECO:0000313" key="15">
    <source>
        <dbReference type="EMBL" id="MDC8012018.1"/>
    </source>
</evidence>
<dbReference type="GO" id="GO:0005524">
    <property type="term" value="F:ATP binding"/>
    <property type="evidence" value="ECO:0007669"/>
    <property type="project" value="UniProtKB-UniRule"/>
</dbReference>
<keyword evidence="2 13" id="KW-0639">Primosome</keyword>
<dbReference type="GO" id="GO:0003677">
    <property type="term" value="F:DNA binding"/>
    <property type="evidence" value="ECO:0007669"/>
    <property type="project" value="UniProtKB-UniRule"/>
</dbReference>
<dbReference type="InterPro" id="IPR036185">
    <property type="entry name" value="DNA_heli_DnaB-like_N_sf"/>
</dbReference>
<dbReference type="FunFam" id="1.10.860.10:FF:000001">
    <property type="entry name" value="Replicative DNA helicase"/>
    <property type="match status" value="1"/>
</dbReference>
<keyword evidence="3 13" id="KW-0235">DNA replication</keyword>
<feature type="domain" description="SF4 helicase" evidence="14">
    <location>
        <begin position="191"/>
        <end position="456"/>
    </location>
</feature>
<keyword evidence="8 13" id="KW-0238">DNA-binding</keyword>
<dbReference type="GO" id="GO:1990077">
    <property type="term" value="C:primosome complex"/>
    <property type="evidence" value="ECO:0007669"/>
    <property type="project" value="UniProtKB-UniRule"/>
</dbReference>
<keyword evidence="7 13" id="KW-0067">ATP-binding</keyword>
<dbReference type="InterPro" id="IPR007692">
    <property type="entry name" value="DNA_helicase_DnaB"/>
</dbReference>
<keyword evidence="4 13" id="KW-0547">Nucleotide-binding</keyword>
<evidence type="ECO:0000256" key="5">
    <source>
        <dbReference type="ARBA" id="ARBA00022801"/>
    </source>
</evidence>
<evidence type="ECO:0000256" key="7">
    <source>
        <dbReference type="ARBA" id="ARBA00022840"/>
    </source>
</evidence>
<dbReference type="PANTHER" id="PTHR30153">
    <property type="entry name" value="REPLICATIVE DNA HELICASE DNAB"/>
    <property type="match status" value="1"/>
</dbReference>
<dbReference type="PROSITE" id="PS51199">
    <property type="entry name" value="SF4_HELICASE"/>
    <property type="match status" value="1"/>
</dbReference>
<evidence type="ECO:0000256" key="6">
    <source>
        <dbReference type="ARBA" id="ARBA00022806"/>
    </source>
</evidence>
<accession>A0A9X3YJU1</accession>
<evidence type="ECO:0000256" key="4">
    <source>
        <dbReference type="ARBA" id="ARBA00022741"/>
    </source>
</evidence>